<dbReference type="EMBL" id="MU154547">
    <property type="protein sequence ID" value="KAF9496965.1"/>
    <property type="molecule type" value="Genomic_DNA"/>
</dbReference>
<name>A0A9P6A2D2_PLEER</name>
<gene>
    <name evidence="2" type="ORF">BDN71DRAFT_1546720</name>
</gene>
<accession>A0A9P6A2D2</accession>
<feature type="coiled-coil region" evidence="1">
    <location>
        <begin position="304"/>
        <end position="382"/>
    </location>
</feature>
<proteinExistence type="predicted"/>
<keyword evidence="1" id="KW-0175">Coiled coil</keyword>
<reference evidence="2" key="1">
    <citation type="submission" date="2020-11" db="EMBL/GenBank/DDBJ databases">
        <authorList>
            <consortium name="DOE Joint Genome Institute"/>
            <person name="Ahrendt S."/>
            <person name="Riley R."/>
            <person name="Andreopoulos W."/>
            <person name="Labutti K."/>
            <person name="Pangilinan J."/>
            <person name="Ruiz-Duenas F.J."/>
            <person name="Barrasa J.M."/>
            <person name="Sanchez-Garcia M."/>
            <person name="Camarero S."/>
            <person name="Miyauchi S."/>
            <person name="Serrano A."/>
            <person name="Linde D."/>
            <person name="Babiker R."/>
            <person name="Drula E."/>
            <person name="Ayuso-Fernandez I."/>
            <person name="Pacheco R."/>
            <person name="Padilla G."/>
            <person name="Ferreira P."/>
            <person name="Barriuso J."/>
            <person name="Kellner H."/>
            <person name="Castanera R."/>
            <person name="Alfaro M."/>
            <person name="Ramirez L."/>
            <person name="Pisabarro A.G."/>
            <person name="Kuo A."/>
            <person name="Tritt A."/>
            <person name="Lipzen A."/>
            <person name="He G."/>
            <person name="Yan M."/>
            <person name="Ng V."/>
            <person name="Cullen D."/>
            <person name="Martin F."/>
            <person name="Rosso M.-N."/>
            <person name="Henrissat B."/>
            <person name="Hibbett D."/>
            <person name="Martinez A.T."/>
            <person name="Grigoriev I.V."/>
        </authorList>
    </citation>
    <scope>NUCLEOTIDE SEQUENCE</scope>
    <source>
        <strain evidence="2">ATCC 90797</strain>
    </source>
</reference>
<feature type="coiled-coil region" evidence="1">
    <location>
        <begin position="430"/>
        <end position="507"/>
    </location>
</feature>
<feature type="coiled-coil region" evidence="1">
    <location>
        <begin position="536"/>
        <end position="563"/>
    </location>
</feature>
<dbReference type="OrthoDB" id="3265210at2759"/>
<evidence type="ECO:0000313" key="3">
    <source>
        <dbReference type="Proteomes" id="UP000807025"/>
    </source>
</evidence>
<organism evidence="2 3">
    <name type="scientific">Pleurotus eryngii</name>
    <name type="common">Boletus of the steppes</name>
    <dbReference type="NCBI Taxonomy" id="5323"/>
    <lineage>
        <taxon>Eukaryota</taxon>
        <taxon>Fungi</taxon>
        <taxon>Dikarya</taxon>
        <taxon>Basidiomycota</taxon>
        <taxon>Agaricomycotina</taxon>
        <taxon>Agaricomycetes</taxon>
        <taxon>Agaricomycetidae</taxon>
        <taxon>Agaricales</taxon>
        <taxon>Pleurotineae</taxon>
        <taxon>Pleurotaceae</taxon>
        <taxon>Pleurotus</taxon>
    </lineage>
</organism>
<sequence length="713" mass="81133">MIGDKAQRPEGTRRCRIATHTLPSLLLPSMFFASQDERVLYTLHASPTITKKSLQELFANEHPTDIQAYHECSFWGNMSTAGSAFDMTTYGVTFPTIAAAKRAFALHNWRPLPGDAMPQSATRFPICLSTRPPTSVFPPTPTARPRNIFTESVGYGERVLYELLKEFGGISFLCISSQGSVVLFEREEDAVAAEAGIHEVAPGLSLRAYDATELLLCNLQLGKEEENVRSMILSSHIKKVTTLHDGIAVAELADTAEAMIAITSQRSPICPKAVMSFYIHHFHPPLTLQVVTPAPAPRCETGDLRVATRKLQEALGRCSQLEENLRRSETEKHELVQDVQRLRREAEIAENSTASRVAEEELVKLKSDNETLRCEVEELKRVVSSAKKFDRNHYIALLFNARHRTALAKHEASASKKALNTTISRANVVIQTLKERHERLGRDASRAREQARKANEKVKSLGEHIEELKELLDEQDDKLHDLASDAKKRFEEEISLLKLNLKNYKWQATQDAREMQSLRQSLQHQSQQIEDLGFKLSDANRDAYDLRGRLADANREIEVLKQQRTPPSPWQKAAEEAAKRWRRHDQEKWGQTKWTPLLAYERYQDRLAEFKQFNFNQNRPLTFEAIPWPVLFSPLDLKLEEIGWESVEKFVNALRKHPGLNLKAFLKEARVIFHPDQWTKHKVLASVPDDQLRMALQLVGNVVSQAINRINMS</sequence>
<evidence type="ECO:0000313" key="2">
    <source>
        <dbReference type="EMBL" id="KAF9496965.1"/>
    </source>
</evidence>
<dbReference type="AlphaFoldDB" id="A0A9P6A2D2"/>
<evidence type="ECO:0000256" key="1">
    <source>
        <dbReference type="SAM" id="Coils"/>
    </source>
</evidence>
<comment type="caution">
    <text evidence="2">The sequence shown here is derived from an EMBL/GenBank/DDBJ whole genome shotgun (WGS) entry which is preliminary data.</text>
</comment>
<keyword evidence="3" id="KW-1185">Reference proteome</keyword>
<protein>
    <submittedName>
        <fullName evidence="2">Uncharacterized protein</fullName>
    </submittedName>
</protein>
<dbReference type="Proteomes" id="UP000807025">
    <property type="component" value="Unassembled WGS sequence"/>
</dbReference>